<dbReference type="Pfam" id="PF07730">
    <property type="entry name" value="HisKA_3"/>
    <property type="match status" value="1"/>
</dbReference>
<dbReference type="SMART" id="SM00387">
    <property type="entry name" value="HATPase_c"/>
    <property type="match status" value="1"/>
</dbReference>
<dbReference type="Pfam" id="PF02518">
    <property type="entry name" value="HATPase_c"/>
    <property type="match status" value="1"/>
</dbReference>
<dbReference type="Gene3D" id="3.30.450.20">
    <property type="entry name" value="PAS domain"/>
    <property type="match status" value="2"/>
</dbReference>
<dbReference type="CDD" id="cd00130">
    <property type="entry name" value="PAS"/>
    <property type="match status" value="2"/>
</dbReference>
<protein>
    <recommendedName>
        <fullName evidence="4">PAS domain-containing protein</fullName>
    </recommendedName>
</protein>
<dbReference type="PANTHER" id="PTHR24421:SF62">
    <property type="entry name" value="SENSORY TRANSDUCTION HISTIDINE KINASE"/>
    <property type="match status" value="1"/>
</dbReference>
<dbReference type="SMART" id="SM00091">
    <property type="entry name" value="PAS"/>
    <property type="match status" value="2"/>
</dbReference>
<dbReference type="GO" id="GO:0046983">
    <property type="term" value="F:protein dimerization activity"/>
    <property type="evidence" value="ECO:0007669"/>
    <property type="project" value="InterPro"/>
</dbReference>
<dbReference type="InterPro" id="IPR003594">
    <property type="entry name" value="HATPase_dom"/>
</dbReference>
<dbReference type="Gene3D" id="1.20.5.1930">
    <property type="match status" value="1"/>
</dbReference>
<dbReference type="Pfam" id="PF08447">
    <property type="entry name" value="PAS_3"/>
    <property type="match status" value="1"/>
</dbReference>
<dbReference type="EMBL" id="CADCTU010000524">
    <property type="protein sequence ID" value="CAA9326856.1"/>
    <property type="molecule type" value="Genomic_DNA"/>
</dbReference>
<dbReference type="InterPro" id="IPR050482">
    <property type="entry name" value="Sensor_HK_TwoCompSys"/>
</dbReference>
<dbReference type="InterPro" id="IPR011712">
    <property type="entry name" value="Sig_transdc_His_kin_sub3_dim/P"/>
</dbReference>
<keyword evidence="1" id="KW-0808">Transferase</keyword>
<dbReference type="NCBIfam" id="TIGR00229">
    <property type="entry name" value="sensory_box"/>
    <property type="match status" value="1"/>
</dbReference>
<sequence length="500" mass="54117">PSLLRNRWLPGSVAAGLLIAVFAARRRRVGPRELSRRELRALIDNAPDTVIRFDLGLRIRFVNPVVEVYTGLAPAAMLGRTVAEIGLPPENVRESEDALGTVLATQRPTVMEFSFETPVGMRYFESRLVPEFGADGAMQSVLGLTREVTERRVAEVTARRSEAFLAEGQRISHTGSWSRNCVTGAVVWSDEQYRIFGADPAVPRPWPSEALGALFWERVHPADRPFVRRTYEQGMRDFTPVALEYRIVLADGTVRHIASEGRRGEGDDYIGTIMDVTDRVRANRRLRRAIKARYEAALAERTRIARDMHDGLLQDVTAIALQLGAVLPHASTTPEVAARLAGILRLAEQAGRQARVAVQGMRRGGGAVDLVAAVQAAAQRATAPSALALTVRVSGRPCLVPPPTCDAAVSIVQEAIANVVTHAEARTVRLAVAFGRTRLRLSVRDDGRGMPPPAPAAGGDVGHFGLVGMRERAAAVGAGLVVSTVPGRGTLIRLEAPLRP</sequence>
<dbReference type="PROSITE" id="PS50112">
    <property type="entry name" value="PAS"/>
    <property type="match status" value="1"/>
</dbReference>
<dbReference type="InterPro" id="IPR013655">
    <property type="entry name" value="PAS_fold_3"/>
</dbReference>
<proteinExistence type="predicted"/>
<dbReference type="GO" id="GO:0016020">
    <property type="term" value="C:membrane"/>
    <property type="evidence" value="ECO:0007669"/>
    <property type="project" value="InterPro"/>
</dbReference>
<dbReference type="SUPFAM" id="SSF55785">
    <property type="entry name" value="PYP-like sensor domain (PAS domain)"/>
    <property type="match status" value="2"/>
</dbReference>
<dbReference type="AlphaFoldDB" id="A0A6J4LA35"/>
<feature type="non-terminal residue" evidence="5">
    <location>
        <position position="1"/>
    </location>
</feature>
<dbReference type="Pfam" id="PF08448">
    <property type="entry name" value="PAS_4"/>
    <property type="match status" value="1"/>
</dbReference>
<feature type="domain" description="PAS" evidence="4">
    <location>
        <begin position="35"/>
        <end position="106"/>
    </location>
</feature>
<dbReference type="InterPro" id="IPR000014">
    <property type="entry name" value="PAS"/>
</dbReference>
<evidence type="ECO:0000256" key="2">
    <source>
        <dbReference type="ARBA" id="ARBA00022777"/>
    </source>
</evidence>
<dbReference type="GO" id="GO:0000155">
    <property type="term" value="F:phosphorelay sensor kinase activity"/>
    <property type="evidence" value="ECO:0007669"/>
    <property type="project" value="InterPro"/>
</dbReference>
<keyword evidence="3" id="KW-0902">Two-component regulatory system</keyword>
<dbReference type="InterPro" id="IPR036890">
    <property type="entry name" value="HATPase_C_sf"/>
</dbReference>
<dbReference type="SUPFAM" id="SSF55874">
    <property type="entry name" value="ATPase domain of HSP90 chaperone/DNA topoisomerase II/histidine kinase"/>
    <property type="match status" value="1"/>
</dbReference>
<reference evidence="5" key="1">
    <citation type="submission" date="2020-02" db="EMBL/GenBank/DDBJ databases">
        <authorList>
            <person name="Meier V. D."/>
        </authorList>
    </citation>
    <scope>NUCLEOTIDE SEQUENCE</scope>
    <source>
        <strain evidence="5">AVDCRST_MAG11</strain>
    </source>
</reference>
<dbReference type="Gene3D" id="2.10.70.100">
    <property type="match status" value="1"/>
</dbReference>
<evidence type="ECO:0000313" key="5">
    <source>
        <dbReference type="EMBL" id="CAA9326856.1"/>
    </source>
</evidence>
<evidence type="ECO:0000259" key="4">
    <source>
        <dbReference type="PROSITE" id="PS50112"/>
    </source>
</evidence>
<organism evidence="5">
    <name type="scientific">uncultured Gemmatimonadaceae bacterium</name>
    <dbReference type="NCBI Taxonomy" id="246130"/>
    <lineage>
        <taxon>Bacteria</taxon>
        <taxon>Pseudomonadati</taxon>
        <taxon>Gemmatimonadota</taxon>
        <taxon>Gemmatimonadia</taxon>
        <taxon>Gemmatimonadales</taxon>
        <taxon>Gemmatimonadaceae</taxon>
        <taxon>environmental samples</taxon>
    </lineage>
</organism>
<name>A0A6J4LA35_9BACT</name>
<dbReference type="InterPro" id="IPR013656">
    <property type="entry name" value="PAS_4"/>
</dbReference>
<dbReference type="PANTHER" id="PTHR24421">
    <property type="entry name" value="NITRATE/NITRITE SENSOR PROTEIN NARX-RELATED"/>
    <property type="match status" value="1"/>
</dbReference>
<keyword evidence="2" id="KW-0418">Kinase</keyword>
<dbReference type="InterPro" id="IPR035965">
    <property type="entry name" value="PAS-like_dom_sf"/>
</dbReference>
<gene>
    <name evidence="5" type="ORF">AVDCRST_MAG11-2272</name>
</gene>
<evidence type="ECO:0000256" key="3">
    <source>
        <dbReference type="ARBA" id="ARBA00023012"/>
    </source>
</evidence>
<evidence type="ECO:0000256" key="1">
    <source>
        <dbReference type="ARBA" id="ARBA00022679"/>
    </source>
</evidence>
<dbReference type="CDD" id="cd16917">
    <property type="entry name" value="HATPase_UhpB-NarQ-NarX-like"/>
    <property type="match status" value="1"/>
</dbReference>
<accession>A0A6J4LA35</accession>
<dbReference type="Gene3D" id="3.30.565.10">
    <property type="entry name" value="Histidine kinase-like ATPase, C-terminal domain"/>
    <property type="match status" value="1"/>
</dbReference>